<evidence type="ECO:0000313" key="10">
    <source>
        <dbReference type="Proteomes" id="UP000521199"/>
    </source>
</evidence>
<evidence type="ECO:0000259" key="8">
    <source>
        <dbReference type="SMART" id="SM00244"/>
    </source>
</evidence>
<keyword evidence="7" id="KW-0812">Transmembrane</keyword>
<dbReference type="RefSeq" id="WP_183960582.1">
    <property type="nucleotide sequence ID" value="NZ_JACHHP010000002.1"/>
</dbReference>
<evidence type="ECO:0000256" key="3">
    <source>
        <dbReference type="ARBA" id="ARBA00007161"/>
    </source>
</evidence>
<dbReference type="AlphaFoldDB" id="A0A7W8D532"/>
<proteinExistence type="inferred from homology"/>
<name>A0A7W8D532_9GAMM</name>
<dbReference type="SUPFAM" id="SSF117892">
    <property type="entry name" value="Band 7/SPFH domain"/>
    <property type="match status" value="1"/>
</dbReference>
<dbReference type="Gene3D" id="3.30.479.30">
    <property type="entry name" value="Band 7 domain"/>
    <property type="match status" value="1"/>
</dbReference>
<dbReference type="PANTHER" id="PTHR13806">
    <property type="entry name" value="FLOTILLIN-RELATED"/>
    <property type="match status" value="1"/>
</dbReference>
<dbReference type="GO" id="GO:0005886">
    <property type="term" value="C:plasma membrane"/>
    <property type="evidence" value="ECO:0007669"/>
    <property type="project" value="UniProtKB-SubCell"/>
</dbReference>
<comment type="similarity">
    <text evidence="3">Belongs to the band 7/mec-2 family. Flotillin subfamily.</text>
</comment>
<dbReference type="InterPro" id="IPR001107">
    <property type="entry name" value="Band_7"/>
</dbReference>
<keyword evidence="5 7" id="KW-0472">Membrane</keyword>
<sequence length="594" mass="64931">MDLSNNTETITILVLSAIVAGFLLFVLLVVARLYRRATKEVSFVRTGFGGQKVIMNGGALVFPVLHEIIRVNMNTLKLDVMRAREQALITRDRMRVDVQAEFYVRVQPTEESIANAAQTLGAKTMVPQELKELVEGKFVDALRSVAAEMGMEELHEQRAIFVQKVQQVVAEDILKNGLELESVSLTGLDQTSKEFFNPDNAFDAEGLTKLTEAIELRRKKRNEIEQDTEVQVQRKNLEAQQQRLQISRDQEYARLEQEREVEIRRAAQIAEVAREQAQKQQEAEGAKIVAQQQVDQAKLVAQRAVEEQRIAMEQQLKERDIEKLKNVETARVAQQKVVELAEQDRAIAIAEKSKAQSEAQAAADAARAAAVKAAEQVDTVREVERAERQKKIELVEASKVAEREQIAITVAAQADKQAAEEKAEAIRTLANANADQKRIEAEADAASEKVRADAAAARYEVDAEGKRKLNDAANTLSAEQIAMQLRIALLNHLPAIIRESVKPMESIDGIKIVQVGGLTGNGGMGDGAGAAAGDGNLAEQVVSSALRYRAQAPLLESLLAEVGLSGKDAAGLTAALHEQATPGGAPAPGSRSER</sequence>
<dbReference type="SMART" id="SM00244">
    <property type="entry name" value="PHB"/>
    <property type="match status" value="1"/>
</dbReference>
<organism evidence="9 10">
    <name type="scientific">Chiayiivirga flava</name>
    <dbReference type="NCBI Taxonomy" id="659595"/>
    <lineage>
        <taxon>Bacteria</taxon>
        <taxon>Pseudomonadati</taxon>
        <taxon>Pseudomonadota</taxon>
        <taxon>Gammaproteobacteria</taxon>
        <taxon>Lysobacterales</taxon>
        <taxon>Lysobacteraceae</taxon>
        <taxon>Chiayiivirga</taxon>
    </lineage>
</organism>
<feature type="domain" description="Band 7" evidence="8">
    <location>
        <begin position="31"/>
        <end position="200"/>
    </location>
</feature>
<keyword evidence="6" id="KW-0175">Coiled coil</keyword>
<dbReference type="InterPro" id="IPR031905">
    <property type="entry name" value="Flotillin_C"/>
</dbReference>
<evidence type="ECO:0000256" key="4">
    <source>
        <dbReference type="ARBA" id="ARBA00022475"/>
    </source>
</evidence>
<feature type="coiled-coil region" evidence="6">
    <location>
        <begin position="207"/>
        <end position="283"/>
    </location>
</feature>
<evidence type="ECO:0000256" key="6">
    <source>
        <dbReference type="SAM" id="Coils"/>
    </source>
</evidence>
<evidence type="ECO:0000256" key="5">
    <source>
        <dbReference type="ARBA" id="ARBA00023136"/>
    </source>
</evidence>
<evidence type="ECO:0000256" key="1">
    <source>
        <dbReference type="ARBA" id="ARBA00004167"/>
    </source>
</evidence>
<evidence type="ECO:0000313" key="9">
    <source>
        <dbReference type="EMBL" id="MBB5208079.1"/>
    </source>
</evidence>
<keyword evidence="10" id="KW-1185">Reference proteome</keyword>
<dbReference type="Proteomes" id="UP000521199">
    <property type="component" value="Unassembled WGS sequence"/>
</dbReference>
<comment type="caution">
    <text evidence="9">The sequence shown here is derived from an EMBL/GenBank/DDBJ whole genome shotgun (WGS) entry which is preliminary data.</text>
</comment>
<gene>
    <name evidence="9" type="ORF">HNQ52_001608</name>
</gene>
<dbReference type="InterPro" id="IPR036013">
    <property type="entry name" value="Band_7/SPFH_dom_sf"/>
</dbReference>
<dbReference type="EMBL" id="JACHHP010000002">
    <property type="protein sequence ID" value="MBB5208079.1"/>
    <property type="molecule type" value="Genomic_DNA"/>
</dbReference>
<comment type="subcellular location">
    <subcellularLocation>
        <location evidence="2">Cell membrane</location>
    </subcellularLocation>
    <subcellularLocation>
        <location evidence="1">Membrane</location>
        <topology evidence="1">Single-pass membrane protein</topology>
    </subcellularLocation>
</comment>
<protein>
    <submittedName>
        <fullName evidence="9">Putative membrane protein YqiK</fullName>
    </submittedName>
</protein>
<reference evidence="9 10" key="1">
    <citation type="submission" date="2020-08" db="EMBL/GenBank/DDBJ databases">
        <title>Genomic Encyclopedia of Type Strains, Phase IV (KMG-IV): sequencing the most valuable type-strain genomes for metagenomic binning, comparative biology and taxonomic classification.</title>
        <authorList>
            <person name="Goeker M."/>
        </authorList>
    </citation>
    <scope>NUCLEOTIDE SEQUENCE [LARGE SCALE GENOMIC DNA]</scope>
    <source>
        <strain evidence="9 10">DSM 24163</strain>
    </source>
</reference>
<dbReference type="Pfam" id="PF15975">
    <property type="entry name" value="Flot"/>
    <property type="match status" value="1"/>
</dbReference>
<feature type="coiled-coil region" evidence="6">
    <location>
        <begin position="422"/>
        <end position="449"/>
    </location>
</feature>
<dbReference type="CDD" id="cd03399">
    <property type="entry name" value="SPFH_flotillin"/>
    <property type="match status" value="1"/>
</dbReference>
<feature type="transmembrane region" description="Helical" evidence="7">
    <location>
        <begin position="12"/>
        <end position="34"/>
    </location>
</feature>
<accession>A0A7W8D532</accession>
<keyword evidence="7" id="KW-1133">Transmembrane helix</keyword>
<evidence type="ECO:0000256" key="2">
    <source>
        <dbReference type="ARBA" id="ARBA00004236"/>
    </source>
</evidence>
<evidence type="ECO:0000256" key="7">
    <source>
        <dbReference type="SAM" id="Phobius"/>
    </source>
</evidence>
<keyword evidence="4" id="KW-1003">Cell membrane</keyword>
<dbReference type="PANTHER" id="PTHR13806:SF31">
    <property type="entry name" value="FLOTILLIN-LIKE PROTEIN 1-RELATED"/>
    <property type="match status" value="1"/>
</dbReference>
<dbReference type="InterPro" id="IPR027705">
    <property type="entry name" value="Flotillin_fam"/>
</dbReference>